<protein>
    <submittedName>
        <fullName evidence="1">Uncharacterized protein</fullName>
    </submittedName>
</protein>
<dbReference type="EMBL" id="JBBEGM010000017">
    <property type="protein sequence ID" value="MEJ2865382.1"/>
    <property type="molecule type" value="Genomic_DNA"/>
</dbReference>
<sequence length="102" mass="11458">MAGVRRNPTREIAAEDVGTEDGIAFEGDAWKQIVRGRHEIELLDPWETDGVTAVTGWLDARELGWTPARKPPARDGLGHFGWCARRGLCWCAGVREGWWWGN</sequence>
<dbReference type="Proteomes" id="UP001369736">
    <property type="component" value="Unassembled WGS sequence"/>
</dbReference>
<name>A0ABU8MDI3_9PSEU</name>
<organism evidence="1 2">
    <name type="scientific">Actinomycetospora flava</name>
    <dbReference type="NCBI Taxonomy" id="3129232"/>
    <lineage>
        <taxon>Bacteria</taxon>
        <taxon>Bacillati</taxon>
        <taxon>Actinomycetota</taxon>
        <taxon>Actinomycetes</taxon>
        <taxon>Pseudonocardiales</taxon>
        <taxon>Pseudonocardiaceae</taxon>
        <taxon>Actinomycetospora</taxon>
    </lineage>
</organism>
<gene>
    <name evidence="1" type="ORF">WCD58_29785</name>
</gene>
<proteinExistence type="predicted"/>
<evidence type="ECO:0000313" key="1">
    <source>
        <dbReference type="EMBL" id="MEJ2865382.1"/>
    </source>
</evidence>
<accession>A0ABU8MDI3</accession>
<dbReference type="RefSeq" id="WP_337706753.1">
    <property type="nucleotide sequence ID" value="NZ_JBBEGM010000017.1"/>
</dbReference>
<keyword evidence="2" id="KW-1185">Reference proteome</keyword>
<evidence type="ECO:0000313" key="2">
    <source>
        <dbReference type="Proteomes" id="UP001369736"/>
    </source>
</evidence>
<reference evidence="1 2" key="1">
    <citation type="submission" date="2024-03" db="EMBL/GenBank/DDBJ databases">
        <title>Actinomycetospora sp. OC33-EN07, a novel actinomycete isolated from wild orchid (Aerides multiflora).</title>
        <authorList>
            <person name="Suriyachadkun C."/>
        </authorList>
    </citation>
    <scope>NUCLEOTIDE SEQUENCE [LARGE SCALE GENOMIC DNA]</scope>
    <source>
        <strain evidence="1 2">OC33-EN07</strain>
    </source>
</reference>
<comment type="caution">
    <text evidence="1">The sequence shown here is derived from an EMBL/GenBank/DDBJ whole genome shotgun (WGS) entry which is preliminary data.</text>
</comment>